<dbReference type="EMBL" id="CM044708">
    <property type="protein sequence ID" value="KAI5647489.1"/>
    <property type="molecule type" value="Genomic_DNA"/>
</dbReference>
<proteinExistence type="predicted"/>
<protein>
    <submittedName>
        <fullName evidence="1">Uncharacterized protein</fullName>
    </submittedName>
</protein>
<comment type="caution">
    <text evidence="1">The sequence shown here is derived from an EMBL/GenBank/DDBJ whole genome shotgun (WGS) entry which is preliminary data.</text>
</comment>
<evidence type="ECO:0000313" key="1">
    <source>
        <dbReference type="EMBL" id="KAI5647489.1"/>
    </source>
</evidence>
<sequence length="327" mass="36328">MDRWVGILKVPLHPDSNSFYRVAASLCLSSSKALAVPSANVIFFNGDRVEGTGNPVIEKLSNPQNISEILVSKFGARVNAWVVDAPIFNGPFAIYKDFIPNVNQNGEPISYDATGFPASSSIVLLLYNCLKEAKSSVVREQKEKYQTELPNTSASNPKTLVLGFSKGGSVVNQLVTELGLLAVKHNGNGGQPSKKGISVGRAIREEDQFIPTSTEAFLNSITEIHYVDVGLNAEGAYLTNQDVFDRLSDYLKQRRLGIRFLLHGTPRQWCDTWRIWISKEKDAMVRLLTQVARKNMGKLLIRERLYFPGSPPSLQMHFEIIENLDVS</sequence>
<evidence type="ECO:0000313" key="2">
    <source>
        <dbReference type="Proteomes" id="UP001060085"/>
    </source>
</evidence>
<dbReference type="Proteomes" id="UP001060085">
    <property type="component" value="Linkage Group LG08"/>
</dbReference>
<name>A0ACB9ZK78_CATRO</name>
<accession>A0ACB9ZK78</accession>
<keyword evidence="2" id="KW-1185">Reference proteome</keyword>
<organism evidence="1 2">
    <name type="scientific">Catharanthus roseus</name>
    <name type="common">Madagascar periwinkle</name>
    <name type="synonym">Vinca rosea</name>
    <dbReference type="NCBI Taxonomy" id="4058"/>
    <lineage>
        <taxon>Eukaryota</taxon>
        <taxon>Viridiplantae</taxon>
        <taxon>Streptophyta</taxon>
        <taxon>Embryophyta</taxon>
        <taxon>Tracheophyta</taxon>
        <taxon>Spermatophyta</taxon>
        <taxon>Magnoliopsida</taxon>
        <taxon>eudicotyledons</taxon>
        <taxon>Gunneridae</taxon>
        <taxon>Pentapetalae</taxon>
        <taxon>asterids</taxon>
        <taxon>lamiids</taxon>
        <taxon>Gentianales</taxon>
        <taxon>Apocynaceae</taxon>
        <taxon>Rauvolfioideae</taxon>
        <taxon>Vinceae</taxon>
        <taxon>Catharanthinae</taxon>
        <taxon>Catharanthus</taxon>
    </lineage>
</organism>
<gene>
    <name evidence="1" type="ORF">M9H77_33494</name>
</gene>
<reference evidence="2" key="1">
    <citation type="journal article" date="2023" name="Nat. Plants">
        <title>Single-cell RNA sequencing provides a high-resolution roadmap for understanding the multicellular compartmentation of specialized metabolism.</title>
        <authorList>
            <person name="Sun S."/>
            <person name="Shen X."/>
            <person name="Li Y."/>
            <person name="Li Y."/>
            <person name="Wang S."/>
            <person name="Li R."/>
            <person name="Zhang H."/>
            <person name="Shen G."/>
            <person name="Guo B."/>
            <person name="Wei J."/>
            <person name="Xu J."/>
            <person name="St-Pierre B."/>
            <person name="Chen S."/>
            <person name="Sun C."/>
        </authorList>
    </citation>
    <scope>NUCLEOTIDE SEQUENCE [LARGE SCALE GENOMIC DNA]</scope>
</reference>